<comment type="caution">
    <text evidence="1">The sequence shown here is derived from an EMBL/GenBank/DDBJ whole genome shotgun (WGS) entry which is preliminary data.</text>
</comment>
<evidence type="ECO:0000313" key="1">
    <source>
        <dbReference type="EMBL" id="MCI4379648.1"/>
    </source>
</evidence>
<gene>
    <name evidence="1" type="ORF">PGIGA_G00230580</name>
</gene>
<dbReference type="EMBL" id="CM040460">
    <property type="protein sequence ID" value="MCI4379648.1"/>
    <property type="molecule type" value="Genomic_DNA"/>
</dbReference>
<proteinExistence type="predicted"/>
<name>A0ACC5WKS7_PANGG</name>
<protein>
    <submittedName>
        <fullName evidence="1">Uncharacterized protein</fullName>
    </submittedName>
</protein>
<accession>A0ACC5WKS7</accession>
<evidence type="ECO:0000313" key="2">
    <source>
        <dbReference type="Proteomes" id="UP000829447"/>
    </source>
</evidence>
<reference evidence="1 2" key="1">
    <citation type="journal article" date="2022" name="bioRxiv">
        <title>An ancient truncated duplication of the anti-Mullerian hormone receptor type 2 gene is a potential conserved master sex determinant in the Pangasiidae catfish family.</title>
        <authorList>
            <person name="Wen M."/>
            <person name="Pan Q."/>
            <person name="Jouanno E."/>
            <person name="Montfort J."/>
            <person name="Zahm M."/>
            <person name="Cabau C."/>
            <person name="Klopp C."/>
            <person name="Iampietro C."/>
            <person name="Roques C."/>
            <person name="Bouchez O."/>
            <person name="Castinel A."/>
            <person name="Donnadieu C."/>
            <person name="Parrinello H."/>
            <person name="Poncet C."/>
            <person name="Belmonte E."/>
            <person name="Gautier V."/>
            <person name="Avarre J.-C."/>
            <person name="Dugue R."/>
            <person name="Gustiano R."/>
            <person name="Ha T.T.T."/>
            <person name="Campet M."/>
            <person name="Sriphairoj K."/>
            <person name="Ribolli J."/>
            <person name="de Almeida F.L."/>
            <person name="Desvignes T."/>
            <person name="Postlethwait J.H."/>
            <person name="Bucao C.F."/>
            <person name="Robinson-Rechavi M."/>
            <person name="Bobe J."/>
            <person name="Herpin A."/>
            <person name="Guiguen Y."/>
        </authorList>
    </citation>
    <scope>NUCLEOTIDE SEQUENCE [LARGE SCALE GENOMIC DNA]</scope>
    <source>
        <strain evidence="1">YG-Dec2019</strain>
    </source>
</reference>
<keyword evidence="2" id="KW-1185">Reference proteome</keyword>
<sequence>MIAVLLLLLFGVWFGYRQTQMEKLQTDMQEMLILMRKIDSAMYKLHMATEQLRVKVKSQKSECIKAFNIGTIHLCLIVHIRPGSVSGSPLARSSPQPTPAAITSGVSMGGNEGGGRGLDRWSLFGARPTVQKSPTDPGSDPNTSGGFSLQSYLGLQKSTTLDGIKTQVNLAVEDPANFKSPNLEVTGVEGKKASAHKLHHRDMNILTPSGF</sequence>
<organism evidence="1 2">
    <name type="scientific">Pangasianodon gigas</name>
    <name type="common">Mekong giant catfish</name>
    <name type="synonym">Pangasius gigas</name>
    <dbReference type="NCBI Taxonomy" id="30993"/>
    <lineage>
        <taxon>Eukaryota</taxon>
        <taxon>Metazoa</taxon>
        <taxon>Chordata</taxon>
        <taxon>Craniata</taxon>
        <taxon>Vertebrata</taxon>
        <taxon>Euteleostomi</taxon>
        <taxon>Actinopterygii</taxon>
        <taxon>Neopterygii</taxon>
        <taxon>Teleostei</taxon>
        <taxon>Ostariophysi</taxon>
        <taxon>Siluriformes</taxon>
        <taxon>Pangasiidae</taxon>
        <taxon>Pangasianodon</taxon>
    </lineage>
</organism>
<dbReference type="Proteomes" id="UP000829447">
    <property type="component" value="Linkage Group LG7"/>
</dbReference>